<name>A0ABS8E9Z3_9ACTN</name>
<keyword evidence="1" id="KW-0812">Transmembrane</keyword>
<dbReference type="SUPFAM" id="SSF69572">
    <property type="entry name" value="Activating enzymes of the ubiquitin-like proteins"/>
    <property type="match status" value="1"/>
</dbReference>
<evidence type="ECO:0000313" key="4">
    <source>
        <dbReference type="Proteomes" id="UP001520654"/>
    </source>
</evidence>
<feature type="domain" description="THIF-type NAD/FAD binding fold" evidence="2">
    <location>
        <begin position="104"/>
        <end position="336"/>
    </location>
</feature>
<keyword evidence="1" id="KW-0472">Membrane</keyword>
<dbReference type="GO" id="GO:0016779">
    <property type="term" value="F:nucleotidyltransferase activity"/>
    <property type="evidence" value="ECO:0007669"/>
    <property type="project" value="UniProtKB-KW"/>
</dbReference>
<evidence type="ECO:0000313" key="3">
    <source>
        <dbReference type="EMBL" id="MCC0097539.1"/>
    </source>
</evidence>
<dbReference type="Pfam" id="PF00899">
    <property type="entry name" value="ThiF"/>
    <property type="match status" value="1"/>
</dbReference>
<keyword evidence="1" id="KW-1133">Transmembrane helix</keyword>
<dbReference type="InterPro" id="IPR035985">
    <property type="entry name" value="Ubiquitin-activating_enz"/>
</dbReference>
<dbReference type="PANTHER" id="PTHR43267:SF1">
    <property type="entry name" value="TRNA THREONYLCARBAMOYLADENOSINE DEHYDRATASE"/>
    <property type="match status" value="1"/>
</dbReference>
<sequence length="342" mass="36859">MKLVDGENIKLIMRNRGIAIPDSPSNRQIISQLSNGVHPQDLDVKAQGEDGEFETDSLISALHGIRALEEIDLPHDFSPLDLERNSRTIEFLSAEEGDGANRFDMQARVRNARVLLIGTGGLGSWIAYGLAAMGVGAIRLCDPDTVALSNLNRSILYDESTVGRPKAEVARDRLKAFAPRLDVECRIEYVKGPDDVARLAEACDLVINVADQPHRVIRRWVAQGALQCGVPVLEAGGGRIGPFFFPGQSSCAGCLQASQAEPGSPRDVLVEQEPAFPGRSAGSLAAYPASESGVVLLEAYRFLSGMAEPQTKNAYLAEGKSLFDGKRIELPVHPACRVCSGR</sequence>
<evidence type="ECO:0000256" key="1">
    <source>
        <dbReference type="SAM" id="Phobius"/>
    </source>
</evidence>
<organism evidence="3 4">
    <name type="scientific">Streptomyces flavotricini</name>
    <dbReference type="NCBI Taxonomy" id="66888"/>
    <lineage>
        <taxon>Bacteria</taxon>
        <taxon>Bacillati</taxon>
        <taxon>Actinomycetota</taxon>
        <taxon>Actinomycetes</taxon>
        <taxon>Kitasatosporales</taxon>
        <taxon>Streptomycetaceae</taxon>
        <taxon>Streptomyces</taxon>
    </lineage>
</organism>
<accession>A0ABS8E9Z3</accession>
<gene>
    <name evidence="3" type="ORF">K7B10_22695</name>
</gene>
<reference evidence="3 4" key="1">
    <citation type="submission" date="2021-08" db="EMBL/GenBank/DDBJ databases">
        <title>Genomic Architecture of Streptomyces flavotricini NGL1 and Streptomyces erythrochromogenes HMS4 With Differential Plant Beneficial attributes and laccase production capabilities.</title>
        <authorList>
            <person name="Salwan R."/>
            <person name="Kaur R."/>
            <person name="Sharma V."/>
        </authorList>
    </citation>
    <scope>NUCLEOTIDE SEQUENCE [LARGE SCALE GENOMIC DNA]</scope>
    <source>
        <strain evidence="3 4">NGL1</strain>
    </source>
</reference>
<evidence type="ECO:0000259" key="2">
    <source>
        <dbReference type="Pfam" id="PF00899"/>
    </source>
</evidence>
<keyword evidence="3" id="KW-0548">Nucleotidyltransferase</keyword>
<comment type="caution">
    <text evidence="3">The sequence shown here is derived from an EMBL/GenBank/DDBJ whole genome shotgun (WGS) entry which is preliminary data.</text>
</comment>
<keyword evidence="3" id="KW-0808">Transferase</keyword>
<dbReference type="EMBL" id="JAINUL010000001">
    <property type="protein sequence ID" value="MCC0097539.1"/>
    <property type="molecule type" value="Genomic_DNA"/>
</dbReference>
<dbReference type="RefSeq" id="WP_229338605.1">
    <property type="nucleotide sequence ID" value="NZ_JAINUL010000001.1"/>
</dbReference>
<proteinExistence type="predicted"/>
<dbReference type="Proteomes" id="UP001520654">
    <property type="component" value="Unassembled WGS sequence"/>
</dbReference>
<dbReference type="InterPro" id="IPR045886">
    <property type="entry name" value="ThiF/MoeB/HesA"/>
</dbReference>
<dbReference type="PANTHER" id="PTHR43267">
    <property type="entry name" value="TRNA THREONYLCARBAMOYLADENOSINE DEHYDRATASE"/>
    <property type="match status" value="1"/>
</dbReference>
<dbReference type="Gene3D" id="3.40.50.720">
    <property type="entry name" value="NAD(P)-binding Rossmann-like Domain"/>
    <property type="match status" value="1"/>
</dbReference>
<feature type="transmembrane region" description="Helical" evidence="1">
    <location>
        <begin position="114"/>
        <end position="138"/>
    </location>
</feature>
<keyword evidence="4" id="KW-1185">Reference proteome</keyword>
<dbReference type="InterPro" id="IPR000594">
    <property type="entry name" value="ThiF_NAD_FAD-bd"/>
</dbReference>
<protein>
    <submittedName>
        <fullName evidence="3">ThiF family adenylyltransferase</fullName>
    </submittedName>
</protein>